<evidence type="ECO:0000313" key="1">
    <source>
        <dbReference type="EMBL" id="SEE86996.1"/>
    </source>
</evidence>
<dbReference type="Proteomes" id="UP000198985">
    <property type="component" value="Unassembled WGS sequence"/>
</dbReference>
<evidence type="ECO:0000313" key="2">
    <source>
        <dbReference type="Proteomes" id="UP000198985"/>
    </source>
</evidence>
<dbReference type="RefSeq" id="WP_139273091.1">
    <property type="nucleotide sequence ID" value="NZ_FNTY01000002.1"/>
</dbReference>
<dbReference type="EMBL" id="FNTY01000002">
    <property type="protein sequence ID" value="SEE86996.1"/>
    <property type="molecule type" value="Genomic_DNA"/>
</dbReference>
<protein>
    <submittedName>
        <fullName evidence="1">Uncharacterized protein</fullName>
    </submittedName>
</protein>
<gene>
    <name evidence="1" type="ORF">SAMN04490194_4638</name>
</gene>
<sequence length="124" mass="13545">MQLYQNTQNTIDNQYPTVFKSKGIICPKKWSVLMPTVMQRFAAPVMQPELLLAITRGADSYGGTLMEGLQAVSKLLSLASETVTPIDRKMIVQVEALIVAVGDLTLRLYDVGIEASMLIEGGAQ</sequence>
<name>A0A1H5MCF2_9PSED</name>
<dbReference type="AlphaFoldDB" id="A0A1H5MCF2"/>
<reference evidence="1 2" key="1">
    <citation type="submission" date="2016-10" db="EMBL/GenBank/DDBJ databases">
        <authorList>
            <person name="de Groot N.N."/>
        </authorList>
    </citation>
    <scope>NUCLEOTIDE SEQUENCE [LARGE SCALE GENOMIC DNA]</scope>
    <source>
        <strain evidence="1 2">BS3662</strain>
    </source>
</reference>
<organism evidence="1 2">
    <name type="scientific">Pseudomonas migulae</name>
    <dbReference type="NCBI Taxonomy" id="78543"/>
    <lineage>
        <taxon>Bacteria</taxon>
        <taxon>Pseudomonadati</taxon>
        <taxon>Pseudomonadota</taxon>
        <taxon>Gammaproteobacteria</taxon>
        <taxon>Pseudomonadales</taxon>
        <taxon>Pseudomonadaceae</taxon>
        <taxon>Pseudomonas</taxon>
    </lineage>
</organism>
<proteinExistence type="predicted"/>
<accession>A0A1H5MCF2</accession>